<dbReference type="RefSeq" id="WP_250095233.1">
    <property type="nucleotide sequence ID" value="NZ_JAKRYL010000003.1"/>
</dbReference>
<evidence type="ECO:0000259" key="3">
    <source>
        <dbReference type="Pfam" id="PF01551"/>
    </source>
</evidence>
<feature type="chain" id="PRO_5040944702" evidence="2">
    <location>
        <begin position="23"/>
        <end position="364"/>
    </location>
</feature>
<feature type="compositionally biased region" description="Polar residues" evidence="1">
    <location>
        <begin position="30"/>
        <end position="42"/>
    </location>
</feature>
<dbReference type="GO" id="GO:0004222">
    <property type="term" value="F:metalloendopeptidase activity"/>
    <property type="evidence" value="ECO:0007669"/>
    <property type="project" value="TreeGrafter"/>
</dbReference>
<dbReference type="AlphaFoldDB" id="A0A9X2CN64"/>
<feature type="signal peptide" evidence="2">
    <location>
        <begin position="1"/>
        <end position="22"/>
    </location>
</feature>
<protein>
    <submittedName>
        <fullName evidence="4">M23 family metallopeptidase</fullName>
    </submittedName>
</protein>
<feature type="region of interest" description="Disordered" evidence="1">
    <location>
        <begin position="23"/>
        <end position="42"/>
    </location>
</feature>
<dbReference type="PANTHER" id="PTHR21666">
    <property type="entry name" value="PEPTIDASE-RELATED"/>
    <property type="match status" value="1"/>
</dbReference>
<dbReference type="InterPro" id="IPR011055">
    <property type="entry name" value="Dup_hybrid_motif"/>
</dbReference>
<gene>
    <name evidence="4" type="ORF">MF646_04160</name>
</gene>
<dbReference type="EMBL" id="JAKRYL010000003">
    <property type="protein sequence ID" value="MCL7746308.1"/>
    <property type="molecule type" value="Genomic_DNA"/>
</dbReference>
<evidence type="ECO:0000313" key="4">
    <source>
        <dbReference type="EMBL" id="MCL7746308.1"/>
    </source>
</evidence>
<dbReference type="InterPro" id="IPR016047">
    <property type="entry name" value="M23ase_b-sheet_dom"/>
</dbReference>
<dbReference type="CDD" id="cd12797">
    <property type="entry name" value="M23_peptidase"/>
    <property type="match status" value="1"/>
</dbReference>
<sequence length="364" mass="41039">MKAAQKILSVLFVLFLISGCQGEPNDSGRESSQADGLSQNESEYNETVSIEIKENEARFLLDDLLEVVGGSYEFDEIHRTLQLTINEDSFYLIDEVPVLERNGEYIPSEDIYLIVEGEAGNEEIYLPVEFLGQALDTSVVFSDDQVSFDWYGPAERVGGPPEAFTFEEWTVDEMVEYLSFLEKPIKGAQVSKIPSHLPGAPRPYRNGFHEGIDWYDHASGGGITTETPIYAMAEGVVVRADHDFVEYESSEIRNQDLAYTAELQDTPEYIFDRLRGRQVWVQYQGGVMNRFAHLHEIPSDLQVGDRVTAETVIGYVGNSGTSDGVIGDYNAGLHLHQDLLIYGELFWKPLSQEEVLEVLERIWD</sequence>
<dbReference type="Gene3D" id="2.70.70.10">
    <property type="entry name" value="Glucose Permease (Domain IIA)"/>
    <property type="match status" value="1"/>
</dbReference>
<dbReference type="PANTHER" id="PTHR21666:SF270">
    <property type="entry name" value="MUREIN HYDROLASE ACTIVATOR ENVC"/>
    <property type="match status" value="1"/>
</dbReference>
<dbReference type="Pfam" id="PF01551">
    <property type="entry name" value="Peptidase_M23"/>
    <property type="match status" value="1"/>
</dbReference>
<evidence type="ECO:0000256" key="1">
    <source>
        <dbReference type="SAM" id="MobiDB-lite"/>
    </source>
</evidence>
<keyword evidence="5" id="KW-1185">Reference proteome</keyword>
<reference evidence="4" key="1">
    <citation type="submission" date="2022-02" db="EMBL/GenBank/DDBJ databases">
        <title>Halalkalibacter sp. nov. isolated from Lonar Lake, India.</title>
        <authorList>
            <person name="Joshi A."/>
            <person name="Thite S."/>
            <person name="Lodha T."/>
        </authorList>
    </citation>
    <scope>NUCLEOTIDE SEQUENCE</scope>
    <source>
        <strain evidence="4">MEB205</strain>
    </source>
</reference>
<accession>A0A9X2CN64</accession>
<keyword evidence="2" id="KW-0732">Signal</keyword>
<feature type="domain" description="M23ase beta-sheet core" evidence="3">
    <location>
        <begin position="274"/>
        <end position="336"/>
    </location>
</feature>
<evidence type="ECO:0000256" key="2">
    <source>
        <dbReference type="SAM" id="SignalP"/>
    </source>
</evidence>
<comment type="caution">
    <text evidence="4">The sequence shown here is derived from an EMBL/GenBank/DDBJ whole genome shotgun (WGS) entry which is preliminary data.</text>
</comment>
<name>A0A9X2CN64_9BACI</name>
<dbReference type="Proteomes" id="UP001139150">
    <property type="component" value="Unassembled WGS sequence"/>
</dbReference>
<dbReference type="SUPFAM" id="SSF51261">
    <property type="entry name" value="Duplicated hybrid motif"/>
    <property type="match status" value="1"/>
</dbReference>
<dbReference type="PROSITE" id="PS51257">
    <property type="entry name" value="PROKAR_LIPOPROTEIN"/>
    <property type="match status" value="1"/>
</dbReference>
<dbReference type="InterPro" id="IPR050570">
    <property type="entry name" value="Cell_wall_metabolism_enzyme"/>
</dbReference>
<organism evidence="4 5">
    <name type="scientific">Halalkalibacter alkaliphilus</name>
    <dbReference type="NCBI Taxonomy" id="2917993"/>
    <lineage>
        <taxon>Bacteria</taxon>
        <taxon>Bacillati</taxon>
        <taxon>Bacillota</taxon>
        <taxon>Bacilli</taxon>
        <taxon>Bacillales</taxon>
        <taxon>Bacillaceae</taxon>
        <taxon>Halalkalibacter</taxon>
    </lineage>
</organism>
<proteinExistence type="predicted"/>
<evidence type="ECO:0000313" key="5">
    <source>
        <dbReference type="Proteomes" id="UP001139150"/>
    </source>
</evidence>